<name>A0A5B7G4J3_PORTR</name>
<dbReference type="Proteomes" id="UP000324222">
    <property type="component" value="Unassembled WGS sequence"/>
</dbReference>
<comment type="caution">
    <text evidence="1">The sequence shown here is derived from an EMBL/GenBank/DDBJ whole genome shotgun (WGS) entry which is preliminary data.</text>
</comment>
<proteinExistence type="predicted"/>
<keyword evidence="2" id="KW-1185">Reference proteome</keyword>
<dbReference type="EMBL" id="VSRR010010684">
    <property type="protein sequence ID" value="MPC52183.1"/>
    <property type="molecule type" value="Genomic_DNA"/>
</dbReference>
<accession>A0A5B7G4J3</accession>
<gene>
    <name evidence="1" type="ORF">E2C01_046045</name>
</gene>
<reference evidence="1 2" key="1">
    <citation type="submission" date="2019-05" db="EMBL/GenBank/DDBJ databases">
        <title>Another draft genome of Portunus trituberculatus and its Hox gene families provides insights of decapod evolution.</title>
        <authorList>
            <person name="Jeong J.-H."/>
            <person name="Song I."/>
            <person name="Kim S."/>
            <person name="Choi T."/>
            <person name="Kim D."/>
            <person name="Ryu S."/>
            <person name="Kim W."/>
        </authorList>
    </citation>
    <scope>NUCLEOTIDE SEQUENCE [LARGE SCALE GENOMIC DNA]</scope>
    <source>
        <tissue evidence="1">Muscle</tissue>
    </source>
</reference>
<protein>
    <submittedName>
        <fullName evidence="1">Uncharacterized protein</fullName>
    </submittedName>
</protein>
<evidence type="ECO:0000313" key="1">
    <source>
        <dbReference type="EMBL" id="MPC52183.1"/>
    </source>
</evidence>
<organism evidence="1 2">
    <name type="scientific">Portunus trituberculatus</name>
    <name type="common">Swimming crab</name>
    <name type="synonym">Neptunus trituberculatus</name>
    <dbReference type="NCBI Taxonomy" id="210409"/>
    <lineage>
        <taxon>Eukaryota</taxon>
        <taxon>Metazoa</taxon>
        <taxon>Ecdysozoa</taxon>
        <taxon>Arthropoda</taxon>
        <taxon>Crustacea</taxon>
        <taxon>Multicrustacea</taxon>
        <taxon>Malacostraca</taxon>
        <taxon>Eumalacostraca</taxon>
        <taxon>Eucarida</taxon>
        <taxon>Decapoda</taxon>
        <taxon>Pleocyemata</taxon>
        <taxon>Brachyura</taxon>
        <taxon>Eubrachyura</taxon>
        <taxon>Portunoidea</taxon>
        <taxon>Portunidae</taxon>
        <taxon>Portuninae</taxon>
        <taxon>Portunus</taxon>
    </lineage>
</organism>
<dbReference type="AlphaFoldDB" id="A0A5B7G4J3"/>
<sequence>MCGLRFHDEQNTAARIVFETDDRFSAQARKGSLTPRTGVSAEFGCPHIACPFSRLVHCISQPGDGLPVMVSQVEEENEVAHPLEPS</sequence>
<evidence type="ECO:0000313" key="2">
    <source>
        <dbReference type="Proteomes" id="UP000324222"/>
    </source>
</evidence>